<feature type="region of interest" description="Disordered" evidence="1">
    <location>
        <begin position="405"/>
        <end position="432"/>
    </location>
</feature>
<comment type="caution">
    <text evidence="2">The sequence shown here is derived from an EMBL/GenBank/DDBJ whole genome shotgun (WGS) entry which is preliminary data.</text>
</comment>
<dbReference type="OrthoDB" id="4155104at2759"/>
<sequence length="443" mass="49056">MGKKSSRFLSFTSPPALSRHPWIYVNDPTTNTPHATSLKDMIGDCVLSRHTTPEESEAEKLAVCLDVLKDDTAGTGQNVFLITEHLADSKTTDKLETAKKFRELAIKGGRNFASVNLYLQHGTKEKERAEWGPNHLELGIANMTVKEVVQNIYEWLCIDLSAASSSSSSSPPSLPIVVPFRTLALDSDILCDASVTVLSPTEHVHLLPSAKLLAVDRKNFADYEYCPIADTRSRSKDAKIQFVVVIVTKPVVVPNTQRLQWTVADKSGMGNFYFQYRGDTSQYTWDWVLALKPGDVKALPRMPMVQIKEPRHVRVAKFPLRTAAVAISGIGLAMKTVGHGVAKLGDITSMGKSSEWVPSGDVMVQKNGQMKKIDWAAEFDRENKDRKAKFEKSERWTCAKLKAAMKKQGSPKEKDCESVGGSSTLRGSDYESEKAIVSEKEFC</sequence>
<dbReference type="AlphaFoldDB" id="A0A178Z876"/>
<reference evidence="2 3" key="1">
    <citation type="submission" date="2016-04" db="EMBL/GenBank/DDBJ databases">
        <title>Draft genome of Fonsecaea erecta CBS 125763.</title>
        <authorList>
            <person name="Weiss V.A."/>
            <person name="Vicente V.A."/>
            <person name="Raittz R.T."/>
            <person name="Moreno L.F."/>
            <person name="De Souza E.M."/>
            <person name="Pedrosa F.O."/>
            <person name="Steffens M.B."/>
            <person name="Faoro H."/>
            <person name="Tadra-Sfeir M.Z."/>
            <person name="Najafzadeh M.J."/>
            <person name="Felipe M.S."/>
            <person name="Teixeira M."/>
            <person name="Sun J."/>
            <person name="Xi L."/>
            <person name="Gomes R."/>
            <person name="De Azevedo C.M."/>
            <person name="Salgado C.G."/>
            <person name="Da Silva M.B."/>
            <person name="Nascimento M.F."/>
            <person name="Queiroz-Telles F."/>
            <person name="Attili D.S."/>
            <person name="Gorbushina A."/>
        </authorList>
    </citation>
    <scope>NUCLEOTIDE SEQUENCE [LARGE SCALE GENOMIC DNA]</scope>
    <source>
        <strain evidence="2 3">CBS 125763</strain>
    </source>
</reference>
<name>A0A178Z876_9EURO</name>
<evidence type="ECO:0000313" key="3">
    <source>
        <dbReference type="Proteomes" id="UP000078343"/>
    </source>
</evidence>
<dbReference type="Proteomes" id="UP000078343">
    <property type="component" value="Unassembled WGS sequence"/>
</dbReference>
<evidence type="ECO:0000313" key="2">
    <source>
        <dbReference type="EMBL" id="OAP55245.1"/>
    </source>
</evidence>
<dbReference type="GeneID" id="30014386"/>
<dbReference type="EMBL" id="LVYI01000011">
    <property type="protein sequence ID" value="OAP55245.1"/>
    <property type="molecule type" value="Genomic_DNA"/>
</dbReference>
<dbReference type="RefSeq" id="XP_018688612.1">
    <property type="nucleotide sequence ID" value="XM_018841724.1"/>
</dbReference>
<evidence type="ECO:0000256" key="1">
    <source>
        <dbReference type="SAM" id="MobiDB-lite"/>
    </source>
</evidence>
<organism evidence="2 3">
    <name type="scientific">Fonsecaea erecta</name>
    <dbReference type="NCBI Taxonomy" id="1367422"/>
    <lineage>
        <taxon>Eukaryota</taxon>
        <taxon>Fungi</taxon>
        <taxon>Dikarya</taxon>
        <taxon>Ascomycota</taxon>
        <taxon>Pezizomycotina</taxon>
        <taxon>Eurotiomycetes</taxon>
        <taxon>Chaetothyriomycetidae</taxon>
        <taxon>Chaetothyriales</taxon>
        <taxon>Herpotrichiellaceae</taxon>
        <taxon>Fonsecaea</taxon>
    </lineage>
</organism>
<protein>
    <submittedName>
        <fullName evidence="2">Uncharacterized protein</fullName>
    </submittedName>
</protein>
<gene>
    <name evidence="2" type="ORF">AYL99_10218</name>
</gene>
<accession>A0A178Z876</accession>
<keyword evidence="3" id="KW-1185">Reference proteome</keyword>
<proteinExistence type="predicted"/>